<comment type="caution">
    <text evidence="1">The sequence shown here is derived from an EMBL/GenBank/DDBJ whole genome shotgun (WGS) entry which is preliminary data.</text>
</comment>
<organism evidence="1 2">
    <name type="scientific">Sporothrix curviconia</name>
    <dbReference type="NCBI Taxonomy" id="1260050"/>
    <lineage>
        <taxon>Eukaryota</taxon>
        <taxon>Fungi</taxon>
        <taxon>Dikarya</taxon>
        <taxon>Ascomycota</taxon>
        <taxon>Pezizomycotina</taxon>
        <taxon>Sordariomycetes</taxon>
        <taxon>Sordariomycetidae</taxon>
        <taxon>Ophiostomatales</taxon>
        <taxon>Ophiostomataceae</taxon>
        <taxon>Sporothrix</taxon>
    </lineage>
</organism>
<dbReference type="PANTHER" id="PTHR40267">
    <property type="entry name" value="BLR3294 PROTEIN"/>
    <property type="match status" value="1"/>
</dbReference>
<dbReference type="InterPro" id="IPR026286">
    <property type="entry name" value="MaiA/AMDase"/>
</dbReference>
<dbReference type="InterPro" id="IPR053714">
    <property type="entry name" value="Iso_Racemase_Enz_sf"/>
</dbReference>
<protein>
    <recommendedName>
        <fullName evidence="3">Maleate isomerase</fullName>
    </recommendedName>
</protein>
<evidence type="ECO:0008006" key="3">
    <source>
        <dbReference type="Google" id="ProtNLM"/>
    </source>
</evidence>
<keyword evidence="2" id="KW-1185">Reference proteome</keyword>
<dbReference type="Proteomes" id="UP001642405">
    <property type="component" value="Unassembled WGS sequence"/>
</dbReference>
<dbReference type="PANTHER" id="PTHR40267:SF1">
    <property type="entry name" value="BLR3294 PROTEIN"/>
    <property type="match status" value="1"/>
</dbReference>
<dbReference type="Gene3D" id="3.40.50.12500">
    <property type="match status" value="1"/>
</dbReference>
<reference evidence="1 2" key="1">
    <citation type="submission" date="2024-01" db="EMBL/GenBank/DDBJ databases">
        <authorList>
            <person name="Allen C."/>
            <person name="Tagirdzhanova G."/>
        </authorList>
    </citation>
    <scope>NUCLEOTIDE SEQUENCE [LARGE SCALE GENOMIC DNA]</scope>
</reference>
<dbReference type="Pfam" id="PF17645">
    <property type="entry name" value="Amdase"/>
    <property type="match status" value="1"/>
</dbReference>
<evidence type="ECO:0000313" key="1">
    <source>
        <dbReference type="EMBL" id="CAK7231660.1"/>
    </source>
</evidence>
<dbReference type="EMBL" id="CAWUHB010000059">
    <property type="protein sequence ID" value="CAK7231660.1"/>
    <property type="molecule type" value="Genomic_DNA"/>
</dbReference>
<gene>
    <name evidence="1" type="ORF">SCUCBS95973_007993</name>
</gene>
<evidence type="ECO:0000313" key="2">
    <source>
        <dbReference type="Proteomes" id="UP001642405"/>
    </source>
</evidence>
<proteinExistence type="predicted"/>
<sequence length="254" mass="27471">MRHLRLGVIVPSSNTTLEPLTQQIVASLNADKTLGLDVTVHFARVRVTKIALSADADAQFALEPMLNAARLLGDAYVDAIGWSGTSASWLGFASDEVLCKAIEEATGIPATTAVQGMNWILETIKDREVGLVTPYTPDINEAIQENYPAIGISIANERSRCAGLSDNVSFAALGDSAWDKMVGEVVHNGAETVLIMCTNARAAHRAHFWETQYTDKGLRVLDSVATTVVGMLRLLGIRVKSEAMVEQWGRVFES</sequence>
<accession>A0ABP0CJ78</accession>
<name>A0ABP0CJ78_9PEZI</name>